<organism evidence="1 2">
    <name type="scientific">Glaciecola nitratireducens (strain JCM 12485 / KCTC 12276 / FR1064)</name>
    <dbReference type="NCBI Taxonomy" id="1085623"/>
    <lineage>
        <taxon>Bacteria</taxon>
        <taxon>Pseudomonadati</taxon>
        <taxon>Pseudomonadota</taxon>
        <taxon>Gammaproteobacteria</taxon>
        <taxon>Alteromonadales</taxon>
        <taxon>Alteromonadaceae</taxon>
        <taxon>Brumicola</taxon>
    </lineage>
</organism>
<sequence length="42" mass="4673">MEVAQVEKSKTSASMCPSLVKEAKRLTTLSPAFQLTLAWVYK</sequence>
<dbReference type="KEGG" id="gni:GNIT_3114"/>
<dbReference type="Proteomes" id="UP000009282">
    <property type="component" value="Chromosome"/>
</dbReference>
<gene>
    <name evidence="1" type="ordered locus">GNIT_3114</name>
</gene>
<evidence type="ECO:0000313" key="2">
    <source>
        <dbReference type="Proteomes" id="UP000009282"/>
    </source>
</evidence>
<name>G4QIQ4_GLANF</name>
<dbReference type="AlphaFoldDB" id="G4QIQ4"/>
<dbReference type="EMBL" id="CP003060">
    <property type="protein sequence ID" value="AEP31209.1"/>
    <property type="molecule type" value="Genomic_DNA"/>
</dbReference>
<evidence type="ECO:0000313" key="1">
    <source>
        <dbReference type="EMBL" id="AEP31209.1"/>
    </source>
</evidence>
<dbReference type="HOGENOM" id="CLU_3252187_0_0_6"/>
<accession>G4QIQ4</accession>
<reference evidence="1 2" key="1">
    <citation type="journal article" date="2011" name="J. Bacteriol.">
        <title>Complete genome sequence of seawater bacterium Glaciecola nitratireducens FR1064T.</title>
        <authorList>
            <person name="Bian F."/>
            <person name="Qin Q.L."/>
            <person name="Xie B.B."/>
            <person name="Shu Y.L."/>
            <person name="Zhang X.Y."/>
            <person name="Yu Y."/>
            <person name="Chen B."/>
            <person name="Chen X.L."/>
            <person name="Zhou B.C."/>
            <person name="Zhang Y.Z."/>
        </authorList>
    </citation>
    <scope>NUCLEOTIDE SEQUENCE [LARGE SCALE GENOMIC DNA]</scope>
    <source>
        <strain evidence="2">JCM 12485 / KCTC 12276 / FR1064</strain>
    </source>
</reference>
<keyword evidence="2" id="KW-1185">Reference proteome</keyword>
<protein>
    <submittedName>
        <fullName evidence="1">Uncharacterized protein</fullName>
    </submittedName>
</protein>
<proteinExistence type="predicted"/>